<dbReference type="GO" id="GO:0016787">
    <property type="term" value="F:hydrolase activity"/>
    <property type="evidence" value="ECO:0007669"/>
    <property type="project" value="UniProtKB-KW"/>
</dbReference>
<keyword evidence="3" id="KW-1185">Reference proteome</keyword>
<proteinExistence type="predicted"/>
<keyword evidence="1" id="KW-0378">Hydrolase</keyword>
<protein>
    <submittedName>
        <fullName evidence="2">HAD-like domain-containing protein</fullName>
    </submittedName>
</protein>
<dbReference type="PANTHER" id="PTHR43316:SF9">
    <property type="entry name" value="ACID DEHALOGENASE, PUTATIVE (AFU_ORTHOLOGUE AFUA_6G14460)-RELATED"/>
    <property type="match status" value="1"/>
</dbReference>
<dbReference type="Gene3D" id="1.10.150.750">
    <property type="match status" value="1"/>
</dbReference>
<evidence type="ECO:0000313" key="3">
    <source>
        <dbReference type="Proteomes" id="UP000756346"/>
    </source>
</evidence>
<name>A0A9P8XXL4_9PEZI</name>
<dbReference type="PANTHER" id="PTHR43316">
    <property type="entry name" value="HYDROLASE, HALOACID DELAHOGENASE-RELATED"/>
    <property type="match status" value="1"/>
</dbReference>
<dbReference type="SUPFAM" id="SSF56784">
    <property type="entry name" value="HAD-like"/>
    <property type="match status" value="1"/>
</dbReference>
<dbReference type="InterPro" id="IPR036412">
    <property type="entry name" value="HAD-like_sf"/>
</dbReference>
<dbReference type="InterPro" id="IPR051540">
    <property type="entry name" value="S-2-haloacid_dehalogenase"/>
</dbReference>
<dbReference type="InterPro" id="IPR023214">
    <property type="entry name" value="HAD_sf"/>
</dbReference>
<gene>
    <name evidence="2" type="ORF">B0I36DRAFT_354648</name>
</gene>
<dbReference type="AlphaFoldDB" id="A0A9P8XXL4"/>
<accession>A0A9P8XXL4</accession>
<dbReference type="Gene3D" id="3.40.50.1000">
    <property type="entry name" value="HAD superfamily/HAD-like"/>
    <property type="match status" value="1"/>
</dbReference>
<dbReference type="RefSeq" id="XP_046006624.1">
    <property type="nucleotide sequence ID" value="XM_046157334.1"/>
</dbReference>
<sequence>MAPNPDLTSFEALSFDCFGTIIDEDAGMLRTLDLLVAQKEVSEKKDSRALLDRLHALIFEIEHKMPALAYNEVLVGAIMRLAKENDMPITDGLAEPFGNSAGTWLPFPDSIDALSRLKKYYPTFAILSNIDNNSIKATVEQRLAPIKFEGLYTAQDIGSYKPSVRNFEYLAGHMRKEFNLDCDRGQVLHVAHSVVADHVPCKQLGRRSVWISRGEDEKKCVDKVGGKDKVGYEWRFQTLGDFAGEVERQFKQKEISAQRPSS</sequence>
<evidence type="ECO:0000256" key="1">
    <source>
        <dbReference type="ARBA" id="ARBA00022801"/>
    </source>
</evidence>
<dbReference type="OrthoDB" id="444127at2759"/>
<organism evidence="2 3">
    <name type="scientific">Microdochium trichocladiopsis</name>
    <dbReference type="NCBI Taxonomy" id="1682393"/>
    <lineage>
        <taxon>Eukaryota</taxon>
        <taxon>Fungi</taxon>
        <taxon>Dikarya</taxon>
        <taxon>Ascomycota</taxon>
        <taxon>Pezizomycotina</taxon>
        <taxon>Sordariomycetes</taxon>
        <taxon>Xylariomycetidae</taxon>
        <taxon>Xylariales</taxon>
        <taxon>Microdochiaceae</taxon>
        <taxon>Microdochium</taxon>
    </lineage>
</organism>
<dbReference type="EMBL" id="JAGTJQ010000011">
    <property type="protein sequence ID" value="KAH7018357.1"/>
    <property type="molecule type" value="Genomic_DNA"/>
</dbReference>
<comment type="caution">
    <text evidence="2">The sequence shown here is derived from an EMBL/GenBank/DDBJ whole genome shotgun (WGS) entry which is preliminary data.</text>
</comment>
<evidence type="ECO:0000313" key="2">
    <source>
        <dbReference type="EMBL" id="KAH7018357.1"/>
    </source>
</evidence>
<dbReference type="Proteomes" id="UP000756346">
    <property type="component" value="Unassembled WGS sequence"/>
</dbReference>
<dbReference type="GeneID" id="70186880"/>
<reference evidence="2" key="1">
    <citation type="journal article" date="2021" name="Nat. Commun.">
        <title>Genetic determinants of endophytism in the Arabidopsis root mycobiome.</title>
        <authorList>
            <person name="Mesny F."/>
            <person name="Miyauchi S."/>
            <person name="Thiergart T."/>
            <person name="Pickel B."/>
            <person name="Atanasova L."/>
            <person name="Karlsson M."/>
            <person name="Huettel B."/>
            <person name="Barry K.W."/>
            <person name="Haridas S."/>
            <person name="Chen C."/>
            <person name="Bauer D."/>
            <person name="Andreopoulos W."/>
            <person name="Pangilinan J."/>
            <person name="LaButti K."/>
            <person name="Riley R."/>
            <person name="Lipzen A."/>
            <person name="Clum A."/>
            <person name="Drula E."/>
            <person name="Henrissat B."/>
            <person name="Kohler A."/>
            <person name="Grigoriev I.V."/>
            <person name="Martin F.M."/>
            <person name="Hacquard S."/>
        </authorList>
    </citation>
    <scope>NUCLEOTIDE SEQUENCE</scope>
    <source>
        <strain evidence="2">MPI-CAGE-CH-0230</strain>
    </source>
</reference>
<dbReference type="Pfam" id="PF00702">
    <property type="entry name" value="Hydrolase"/>
    <property type="match status" value="1"/>
</dbReference>